<name>A0AAN6QAM6_9PEZI</name>
<proteinExistence type="predicted"/>
<organism evidence="2 3">
    <name type="scientific">Parathielavia hyrcaniae</name>
    <dbReference type="NCBI Taxonomy" id="113614"/>
    <lineage>
        <taxon>Eukaryota</taxon>
        <taxon>Fungi</taxon>
        <taxon>Dikarya</taxon>
        <taxon>Ascomycota</taxon>
        <taxon>Pezizomycotina</taxon>
        <taxon>Sordariomycetes</taxon>
        <taxon>Sordariomycetidae</taxon>
        <taxon>Sordariales</taxon>
        <taxon>Chaetomiaceae</taxon>
        <taxon>Parathielavia</taxon>
    </lineage>
</organism>
<gene>
    <name evidence="2" type="ORF">N658DRAFT_555491</name>
</gene>
<dbReference type="Proteomes" id="UP001305647">
    <property type="component" value="Unassembled WGS sequence"/>
</dbReference>
<sequence>MPPSTKKKSCRKPPGKKPKRELYVHCLKSIRDQSQDKEQDILKPSFRDEPQPSKKSVDLLSTKACEPSELRDSIDDLADTLDGIAVEQRVADASPDYWLLGVGSQFYNRGGDIWEALGAKVGDYAMGGCRLRDFILGSAAEVQCRGGPGCEGGGGED</sequence>
<evidence type="ECO:0000313" key="3">
    <source>
        <dbReference type="Proteomes" id="UP001305647"/>
    </source>
</evidence>
<evidence type="ECO:0000313" key="2">
    <source>
        <dbReference type="EMBL" id="KAK4106674.1"/>
    </source>
</evidence>
<keyword evidence="3" id="KW-1185">Reference proteome</keyword>
<comment type="caution">
    <text evidence="2">The sequence shown here is derived from an EMBL/GenBank/DDBJ whole genome shotgun (WGS) entry which is preliminary data.</text>
</comment>
<evidence type="ECO:0000256" key="1">
    <source>
        <dbReference type="SAM" id="MobiDB-lite"/>
    </source>
</evidence>
<accession>A0AAN6QAM6</accession>
<dbReference type="AlphaFoldDB" id="A0AAN6QAM6"/>
<dbReference type="EMBL" id="MU863624">
    <property type="protein sequence ID" value="KAK4106674.1"/>
    <property type="molecule type" value="Genomic_DNA"/>
</dbReference>
<reference evidence="2" key="1">
    <citation type="journal article" date="2023" name="Mol. Phylogenet. Evol.">
        <title>Genome-scale phylogeny and comparative genomics of the fungal order Sordariales.</title>
        <authorList>
            <person name="Hensen N."/>
            <person name="Bonometti L."/>
            <person name="Westerberg I."/>
            <person name="Brannstrom I.O."/>
            <person name="Guillou S."/>
            <person name="Cros-Aarteil S."/>
            <person name="Calhoun S."/>
            <person name="Haridas S."/>
            <person name="Kuo A."/>
            <person name="Mondo S."/>
            <person name="Pangilinan J."/>
            <person name="Riley R."/>
            <person name="LaButti K."/>
            <person name="Andreopoulos B."/>
            <person name="Lipzen A."/>
            <person name="Chen C."/>
            <person name="Yan M."/>
            <person name="Daum C."/>
            <person name="Ng V."/>
            <person name="Clum A."/>
            <person name="Steindorff A."/>
            <person name="Ohm R.A."/>
            <person name="Martin F."/>
            <person name="Silar P."/>
            <person name="Natvig D.O."/>
            <person name="Lalanne C."/>
            <person name="Gautier V."/>
            <person name="Ament-Velasquez S.L."/>
            <person name="Kruys A."/>
            <person name="Hutchinson M.I."/>
            <person name="Powell A.J."/>
            <person name="Barry K."/>
            <person name="Miller A.N."/>
            <person name="Grigoriev I.V."/>
            <person name="Debuchy R."/>
            <person name="Gladieux P."/>
            <person name="Hiltunen Thoren M."/>
            <person name="Johannesson H."/>
        </authorList>
    </citation>
    <scope>NUCLEOTIDE SEQUENCE</scope>
    <source>
        <strain evidence="2">CBS 757.83</strain>
    </source>
</reference>
<protein>
    <submittedName>
        <fullName evidence="2">Uncharacterized protein</fullName>
    </submittedName>
</protein>
<feature type="region of interest" description="Disordered" evidence="1">
    <location>
        <begin position="30"/>
        <end position="61"/>
    </location>
</feature>
<reference evidence="2" key="2">
    <citation type="submission" date="2023-05" db="EMBL/GenBank/DDBJ databases">
        <authorList>
            <consortium name="Lawrence Berkeley National Laboratory"/>
            <person name="Steindorff A."/>
            <person name="Hensen N."/>
            <person name="Bonometti L."/>
            <person name="Westerberg I."/>
            <person name="Brannstrom I.O."/>
            <person name="Guillou S."/>
            <person name="Cros-Aarteil S."/>
            <person name="Calhoun S."/>
            <person name="Haridas S."/>
            <person name="Kuo A."/>
            <person name="Mondo S."/>
            <person name="Pangilinan J."/>
            <person name="Riley R."/>
            <person name="Labutti K."/>
            <person name="Andreopoulos B."/>
            <person name="Lipzen A."/>
            <person name="Chen C."/>
            <person name="Yanf M."/>
            <person name="Daum C."/>
            <person name="Ng V."/>
            <person name="Clum A."/>
            <person name="Ohm R."/>
            <person name="Martin F."/>
            <person name="Silar P."/>
            <person name="Natvig D."/>
            <person name="Lalanne C."/>
            <person name="Gautier V."/>
            <person name="Ament-Velasquez S.L."/>
            <person name="Kruys A."/>
            <person name="Hutchinson M.I."/>
            <person name="Powell A.J."/>
            <person name="Barry K."/>
            <person name="Miller A.N."/>
            <person name="Grigoriev I.V."/>
            <person name="Debuchy R."/>
            <person name="Gladieux P."/>
            <person name="Thoren M.H."/>
            <person name="Johannesson H."/>
        </authorList>
    </citation>
    <scope>NUCLEOTIDE SEQUENCE</scope>
    <source>
        <strain evidence="2">CBS 757.83</strain>
    </source>
</reference>
<feature type="compositionally biased region" description="Basic and acidic residues" evidence="1">
    <location>
        <begin position="30"/>
        <end position="57"/>
    </location>
</feature>